<evidence type="ECO:0000256" key="1">
    <source>
        <dbReference type="ARBA" id="ARBA00004370"/>
    </source>
</evidence>
<dbReference type="SUPFAM" id="SSF69593">
    <property type="entry name" value="Glycerol-3-phosphate (1)-acyltransferase"/>
    <property type="match status" value="1"/>
</dbReference>
<reference evidence="9 12" key="3">
    <citation type="submission" date="2019-11" db="EMBL/GenBank/DDBJ databases">
        <title>Whole-genome sequence of Rhodoplanes serenus DSM 18633, type strain.</title>
        <authorList>
            <person name="Kyndt J.A."/>
            <person name="Meyer T.E."/>
        </authorList>
    </citation>
    <scope>NUCLEOTIDE SEQUENCE [LARGE SCALE GENOMIC DNA]</scope>
    <source>
        <strain evidence="9 12">DSM 18633</strain>
    </source>
</reference>
<proteinExistence type="predicted"/>
<accession>A0A327K1X4</accession>
<evidence type="ECO:0000256" key="7">
    <source>
        <dbReference type="ARBA" id="ARBA00023315"/>
    </source>
</evidence>
<protein>
    <submittedName>
        <fullName evidence="9">1-acyl-sn-glycerol-3-phosphate acyltransferase</fullName>
    </submittedName>
</protein>
<evidence type="ECO:0000313" key="12">
    <source>
        <dbReference type="Proteomes" id="UP000438991"/>
    </source>
</evidence>
<dbReference type="EMBL" id="WNKV01000015">
    <property type="protein sequence ID" value="MTW18173.1"/>
    <property type="molecule type" value="Genomic_DNA"/>
</dbReference>
<dbReference type="Pfam" id="PF01553">
    <property type="entry name" value="Acyltransferase"/>
    <property type="match status" value="1"/>
</dbReference>
<evidence type="ECO:0000313" key="9">
    <source>
        <dbReference type="EMBL" id="MTW18173.1"/>
    </source>
</evidence>
<dbReference type="GO" id="GO:0016020">
    <property type="term" value="C:membrane"/>
    <property type="evidence" value="ECO:0007669"/>
    <property type="project" value="UniProtKB-SubCell"/>
</dbReference>
<keyword evidence="5" id="KW-0443">Lipid metabolism</keyword>
<reference evidence="11" key="2">
    <citation type="submission" date="2018-10" db="EMBL/GenBank/DDBJ databases">
        <authorList>
            <person name="Peiro R."/>
            <person name="Begona"/>
            <person name="Cbmso G."/>
            <person name="Lopez M."/>
            <person name="Gonzalez S."/>
            <person name="Sacristan E."/>
            <person name="Castillo E."/>
        </authorList>
    </citation>
    <scope>NUCLEOTIDE SEQUENCE [LARGE SCALE GENOMIC DNA]</scope>
</reference>
<feature type="domain" description="Phospholipid/glycerol acyltransferase" evidence="8">
    <location>
        <begin position="64"/>
        <end position="185"/>
    </location>
</feature>
<keyword evidence="11" id="KW-1185">Reference proteome</keyword>
<evidence type="ECO:0000256" key="3">
    <source>
        <dbReference type="ARBA" id="ARBA00022692"/>
    </source>
</evidence>
<keyword evidence="6" id="KW-0472">Membrane</keyword>
<evidence type="ECO:0000313" key="11">
    <source>
        <dbReference type="Proteomes" id="UP000289200"/>
    </source>
</evidence>
<name>A0A327K1X4_9BRAD</name>
<dbReference type="CDD" id="cd07989">
    <property type="entry name" value="LPLAT_AGPAT-like"/>
    <property type="match status" value="1"/>
</dbReference>
<dbReference type="RefSeq" id="WP_111386319.1">
    <property type="nucleotide sequence ID" value="NZ_NPEW01000164.1"/>
</dbReference>
<gene>
    <name evidence="9" type="ORF">GJ689_18395</name>
    <name evidence="10" type="ORF">RHODGE_RHODGE_01703</name>
</gene>
<evidence type="ECO:0000256" key="5">
    <source>
        <dbReference type="ARBA" id="ARBA00023098"/>
    </source>
</evidence>
<dbReference type="InterPro" id="IPR002123">
    <property type="entry name" value="Plipid/glycerol_acylTrfase"/>
</dbReference>
<dbReference type="PANTHER" id="PTHR23063:SF52">
    <property type="entry name" value="LYSOPHOSPHATIDYLCHOLINE ACYLTRANSFERASE"/>
    <property type="match status" value="1"/>
</dbReference>
<dbReference type="PANTHER" id="PTHR23063">
    <property type="entry name" value="PHOSPHOLIPID ACYLTRANSFERASE"/>
    <property type="match status" value="1"/>
</dbReference>
<keyword evidence="7 9" id="KW-0012">Acyltransferase</keyword>
<dbReference type="GO" id="GO:0016746">
    <property type="term" value="F:acyltransferase activity"/>
    <property type="evidence" value="ECO:0007669"/>
    <property type="project" value="UniProtKB-KW"/>
</dbReference>
<dbReference type="Proteomes" id="UP000438991">
    <property type="component" value="Unassembled WGS sequence"/>
</dbReference>
<dbReference type="EMBL" id="UWOC01000130">
    <property type="protein sequence ID" value="VCU08535.1"/>
    <property type="molecule type" value="Genomic_DNA"/>
</dbReference>
<evidence type="ECO:0000256" key="4">
    <source>
        <dbReference type="ARBA" id="ARBA00022989"/>
    </source>
</evidence>
<dbReference type="Proteomes" id="UP000289200">
    <property type="component" value="Unassembled WGS sequence"/>
</dbReference>
<dbReference type="OrthoDB" id="9806880at2"/>
<comment type="subcellular location">
    <subcellularLocation>
        <location evidence="1">Membrane</location>
    </subcellularLocation>
</comment>
<evidence type="ECO:0000259" key="8">
    <source>
        <dbReference type="SMART" id="SM00563"/>
    </source>
</evidence>
<reference evidence="10" key="1">
    <citation type="submission" date="2018-10" db="EMBL/GenBank/DDBJ databases">
        <authorList>
            <person name="Peiro R."/>
            <person name="Begona"/>
            <person name="Cbmso G."/>
            <person name="Lopez M."/>
            <person name="Gonzalez S."/>
            <person name="Sacristan E."/>
            <person name="Castillo E."/>
        </authorList>
    </citation>
    <scope>NUCLEOTIDE SEQUENCE</scope>
    <source>
        <strain evidence="10">Rhod_genome</strain>
    </source>
</reference>
<keyword evidence="4" id="KW-1133">Transmembrane helix</keyword>
<evidence type="ECO:0000256" key="2">
    <source>
        <dbReference type="ARBA" id="ARBA00022679"/>
    </source>
</evidence>
<evidence type="ECO:0000313" key="10">
    <source>
        <dbReference type="EMBL" id="VCU08535.1"/>
    </source>
</evidence>
<sequence length="268" mass="29609">MLRLAVTGAGFAVATAALLPVQWLSVRYGLPLRRLVPLLFHRIVCLLFDVRVREIGVPATQRPLLIVANHVSWLDISVITSRLPVVFVAKHEIASWPLFGLFAKLQRSVFVDRSRRQKTRDVNAEIAARLTEGDPVVLFGEGTSSDGNRVLPFRSALIGAAGDALAQAGDETGSVLVQPLSLAYTGFQGLPLGRQHRPVAAWYGASDLLPHLLRVWRHGAIDVTVTWGEPLRWDTTSNRKAMARLLETRVRRLTAEALRGRAAPQDRR</sequence>
<keyword evidence="2" id="KW-0808">Transferase</keyword>
<evidence type="ECO:0000256" key="6">
    <source>
        <dbReference type="ARBA" id="ARBA00023136"/>
    </source>
</evidence>
<dbReference type="AlphaFoldDB" id="A0A327K1X4"/>
<comment type="caution">
    <text evidence="10">The sequence shown here is derived from an EMBL/GenBank/DDBJ whole genome shotgun (WGS) entry which is preliminary data.</text>
</comment>
<keyword evidence="3" id="KW-0812">Transmembrane</keyword>
<organism evidence="10 11">
    <name type="scientific">Rhodoplanes serenus</name>
    <dbReference type="NCBI Taxonomy" id="200615"/>
    <lineage>
        <taxon>Bacteria</taxon>
        <taxon>Pseudomonadati</taxon>
        <taxon>Pseudomonadota</taxon>
        <taxon>Alphaproteobacteria</taxon>
        <taxon>Hyphomicrobiales</taxon>
        <taxon>Nitrobacteraceae</taxon>
        <taxon>Rhodoplanes</taxon>
    </lineage>
</organism>
<dbReference type="SMART" id="SM00563">
    <property type="entry name" value="PlsC"/>
    <property type="match status" value="1"/>
</dbReference>
<dbReference type="GO" id="GO:0006629">
    <property type="term" value="P:lipid metabolic process"/>
    <property type="evidence" value="ECO:0007669"/>
    <property type="project" value="UniProtKB-KW"/>
</dbReference>